<evidence type="ECO:0000256" key="3">
    <source>
        <dbReference type="ARBA" id="ARBA00022525"/>
    </source>
</evidence>
<accession>A0A1Q3FPN8</accession>
<evidence type="ECO:0000256" key="1">
    <source>
        <dbReference type="ARBA" id="ARBA00004613"/>
    </source>
</evidence>
<dbReference type="Pfam" id="PF02221">
    <property type="entry name" value="E1_DerP2_DerF2"/>
    <property type="match status" value="1"/>
</dbReference>
<organism evidence="6">
    <name type="scientific">Culex tarsalis</name>
    <name type="common">Encephalitis mosquito</name>
    <dbReference type="NCBI Taxonomy" id="7177"/>
    <lineage>
        <taxon>Eukaryota</taxon>
        <taxon>Metazoa</taxon>
        <taxon>Ecdysozoa</taxon>
        <taxon>Arthropoda</taxon>
        <taxon>Hexapoda</taxon>
        <taxon>Insecta</taxon>
        <taxon>Pterygota</taxon>
        <taxon>Neoptera</taxon>
        <taxon>Endopterygota</taxon>
        <taxon>Diptera</taxon>
        <taxon>Nematocera</taxon>
        <taxon>Culicoidea</taxon>
        <taxon>Culicidae</taxon>
        <taxon>Culicinae</taxon>
        <taxon>Culicini</taxon>
        <taxon>Culex</taxon>
        <taxon>Culex</taxon>
    </lineage>
</organism>
<feature type="signal peptide" evidence="4">
    <location>
        <begin position="1"/>
        <end position="18"/>
    </location>
</feature>
<comment type="subcellular location">
    <subcellularLocation>
        <location evidence="1">Secreted</location>
    </subcellularLocation>
</comment>
<feature type="domain" description="MD-2-related lipid-recognition" evidence="5">
    <location>
        <begin position="23"/>
        <end position="147"/>
    </location>
</feature>
<protein>
    <submittedName>
        <fullName evidence="6">Putative niemann-pick type c2</fullName>
    </submittedName>
</protein>
<dbReference type="SUPFAM" id="SSF81296">
    <property type="entry name" value="E set domains"/>
    <property type="match status" value="1"/>
</dbReference>
<name>A0A1Q3FPN8_CULTA</name>
<dbReference type="PANTHER" id="PTHR11306:SF55">
    <property type="entry name" value="GEO08227P1-RELATED"/>
    <property type="match status" value="1"/>
</dbReference>
<dbReference type="GO" id="GO:0015918">
    <property type="term" value="P:sterol transport"/>
    <property type="evidence" value="ECO:0007669"/>
    <property type="project" value="InterPro"/>
</dbReference>
<dbReference type="AlphaFoldDB" id="A0A1Q3FPN8"/>
<dbReference type="PANTHER" id="PTHR11306">
    <property type="entry name" value="NIEMANN PICK TYPE C2 PROTEIN NPC2-RELATED"/>
    <property type="match status" value="1"/>
</dbReference>
<keyword evidence="4" id="KW-0732">Signal</keyword>
<evidence type="ECO:0000256" key="4">
    <source>
        <dbReference type="SAM" id="SignalP"/>
    </source>
</evidence>
<keyword evidence="3" id="KW-0964">Secreted</keyword>
<feature type="chain" id="PRO_5012298156" evidence="4">
    <location>
        <begin position="19"/>
        <end position="156"/>
    </location>
</feature>
<sequence length="156" mass="17264">MQRFVIALIGLLVATVGAEVVDFGACPGTMKCTVHEVRISPCPEAAKAKPCTVIKGKNATIEFDYTPEWASQEAKAKAWWTTPATDLPFIGMDEKACKYTGCPIAANQKQSYSYELPILKTFPTRAYDVKWQLLNEDGEQCCFIIPIVIKTKRGKV</sequence>
<dbReference type="FunFam" id="2.60.40.770:FF:000001">
    <property type="entry name" value="NPC intracellular cholesterol transporter 2"/>
    <property type="match status" value="1"/>
</dbReference>
<dbReference type="InterPro" id="IPR003172">
    <property type="entry name" value="ML_dom"/>
</dbReference>
<proteinExistence type="inferred from homology"/>
<evidence type="ECO:0000256" key="2">
    <source>
        <dbReference type="ARBA" id="ARBA00006370"/>
    </source>
</evidence>
<dbReference type="InterPro" id="IPR039670">
    <property type="entry name" value="NPC2-like"/>
</dbReference>
<dbReference type="Gene3D" id="2.60.40.770">
    <property type="match status" value="1"/>
</dbReference>
<dbReference type="GO" id="GO:0032934">
    <property type="term" value="F:sterol binding"/>
    <property type="evidence" value="ECO:0007669"/>
    <property type="project" value="InterPro"/>
</dbReference>
<comment type="similarity">
    <text evidence="2">Belongs to the NPC2 family.</text>
</comment>
<dbReference type="GO" id="GO:0005576">
    <property type="term" value="C:extracellular region"/>
    <property type="evidence" value="ECO:0007669"/>
    <property type="project" value="UniProtKB-SubCell"/>
</dbReference>
<evidence type="ECO:0000259" key="5">
    <source>
        <dbReference type="SMART" id="SM00737"/>
    </source>
</evidence>
<reference evidence="6" key="1">
    <citation type="submission" date="2017-01" db="EMBL/GenBank/DDBJ databases">
        <title>A deep insight into the sialotranscriptome of adult male and female Cluex tarsalis mosquitoes.</title>
        <authorList>
            <person name="Ribeiro J.M."/>
            <person name="Moreira F."/>
            <person name="Bernard K.A."/>
            <person name="Calvo E."/>
        </authorList>
    </citation>
    <scope>NUCLEOTIDE SEQUENCE</scope>
    <source>
        <strain evidence="6">Kern County</strain>
        <tissue evidence="6">Salivary glands</tissue>
    </source>
</reference>
<dbReference type="InterPro" id="IPR014756">
    <property type="entry name" value="Ig_E-set"/>
</dbReference>
<dbReference type="SMART" id="SM00737">
    <property type="entry name" value="ML"/>
    <property type="match status" value="1"/>
</dbReference>
<evidence type="ECO:0000313" key="6">
    <source>
        <dbReference type="EMBL" id="JAV29555.1"/>
    </source>
</evidence>
<dbReference type="EMBL" id="GFDL01005490">
    <property type="protein sequence ID" value="JAV29555.1"/>
    <property type="molecule type" value="Transcribed_RNA"/>
</dbReference>